<dbReference type="NCBIfam" id="TIGR03725">
    <property type="entry name" value="T6A_YeaZ"/>
    <property type="match status" value="1"/>
</dbReference>
<dbReference type="InterPro" id="IPR000905">
    <property type="entry name" value="Gcp-like_dom"/>
</dbReference>
<evidence type="ECO:0000313" key="2">
    <source>
        <dbReference type="EMBL" id="SDI23128.1"/>
    </source>
</evidence>
<organism evidence="2 3">
    <name type="scientific">Salipiger marinus</name>
    <dbReference type="NCBI Taxonomy" id="555512"/>
    <lineage>
        <taxon>Bacteria</taxon>
        <taxon>Pseudomonadati</taxon>
        <taxon>Pseudomonadota</taxon>
        <taxon>Alphaproteobacteria</taxon>
        <taxon>Rhodobacterales</taxon>
        <taxon>Roseobacteraceae</taxon>
        <taxon>Salipiger</taxon>
    </lineage>
</organism>
<dbReference type="PANTHER" id="PTHR11735">
    <property type="entry name" value="TRNA N6-ADENOSINE THREONYLCARBAMOYLTRANSFERASE"/>
    <property type="match status" value="1"/>
</dbReference>
<dbReference type="InterPro" id="IPR022496">
    <property type="entry name" value="T6A_TsaB"/>
</dbReference>
<dbReference type="SUPFAM" id="SSF53067">
    <property type="entry name" value="Actin-like ATPase domain"/>
    <property type="match status" value="1"/>
</dbReference>
<dbReference type="RefSeq" id="WP_089843431.1">
    <property type="nucleotide sequence ID" value="NZ_FNEJ01000002.1"/>
</dbReference>
<dbReference type="GO" id="GO:0002949">
    <property type="term" value="P:tRNA threonylcarbamoyladenosine modification"/>
    <property type="evidence" value="ECO:0007669"/>
    <property type="project" value="InterPro"/>
</dbReference>
<reference evidence="2 3" key="1">
    <citation type="submission" date="2016-10" db="EMBL/GenBank/DDBJ databases">
        <authorList>
            <person name="de Groot N.N."/>
        </authorList>
    </citation>
    <scope>NUCLEOTIDE SEQUENCE [LARGE SCALE GENOMIC DNA]</scope>
    <source>
        <strain evidence="2 3">DSM 26424</strain>
    </source>
</reference>
<gene>
    <name evidence="2" type="ORF">SAMN04487993_1002159</name>
</gene>
<dbReference type="InterPro" id="IPR043129">
    <property type="entry name" value="ATPase_NBD"/>
</dbReference>
<dbReference type="AlphaFoldDB" id="A0A1G8IVS0"/>
<protein>
    <submittedName>
        <fullName evidence="2">tRNA threonylcarbamoyl adenosine modification protein YeaZ</fullName>
    </submittedName>
</protein>
<dbReference type="OrthoDB" id="9809995at2"/>
<feature type="domain" description="Gcp-like" evidence="1">
    <location>
        <begin position="36"/>
        <end position="123"/>
    </location>
</feature>
<dbReference type="Gene3D" id="3.30.420.40">
    <property type="match status" value="1"/>
</dbReference>
<dbReference type="Proteomes" id="UP000199093">
    <property type="component" value="Unassembled WGS sequence"/>
</dbReference>
<evidence type="ECO:0000259" key="1">
    <source>
        <dbReference type="Pfam" id="PF00814"/>
    </source>
</evidence>
<dbReference type="EMBL" id="FNEJ01000002">
    <property type="protein sequence ID" value="SDI23128.1"/>
    <property type="molecule type" value="Genomic_DNA"/>
</dbReference>
<proteinExistence type="predicted"/>
<dbReference type="Pfam" id="PF00814">
    <property type="entry name" value="TsaD"/>
    <property type="match status" value="1"/>
</dbReference>
<dbReference type="GO" id="GO:0005829">
    <property type="term" value="C:cytosol"/>
    <property type="evidence" value="ECO:0007669"/>
    <property type="project" value="TreeGrafter"/>
</dbReference>
<evidence type="ECO:0000313" key="3">
    <source>
        <dbReference type="Proteomes" id="UP000199093"/>
    </source>
</evidence>
<accession>A0A1G8IVS0</accession>
<dbReference type="STRING" id="555512.SAMN04487993_1002159"/>
<keyword evidence="3" id="KW-1185">Reference proteome</keyword>
<sequence length="189" mass="19241">MAAGPFVLGFDTSAAHCAAAVLDGERCLATRVEEMGRGQAERLMPLLEELLAEAGLTWRDLHRIGVGVGPGNFTGIRISVAAARGLALGLGIPAIGVSTFDAIQLADPEAAAAVPAPRGQIYLQLPGGAPALVTDSTDITPVLPPDPAELACRIARIAALSSSLARPAPLYIKPADAAPARDAAPLILS</sequence>
<dbReference type="PANTHER" id="PTHR11735:SF11">
    <property type="entry name" value="TRNA THREONYLCARBAMOYLADENOSINE BIOSYNTHESIS PROTEIN TSAB"/>
    <property type="match status" value="1"/>
</dbReference>
<name>A0A1G8IVS0_9RHOB</name>